<evidence type="ECO:0000259" key="7">
    <source>
        <dbReference type="Pfam" id="PF02852"/>
    </source>
</evidence>
<dbReference type="STRING" id="1120977.GCA_000619845_02143"/>
<accession>A0A4Y7XB82</accession>
<evidence type="ECO:0000256" key="3">
    <source>
        <dbReference type="ARBA" id="ARBA00022827"/>
    </source>
</evidence>
<dbReference type="EC" id="1.8.1.4" evidence="9"/>
<dbReference type="GO" id="GO:0050660">
    <property type="term" value="F:flavin adenine dinucleotide binding"/>
    <property type="evidence" value="ECO:0007669"/>
    <property type="project" value="TreeGrafter"/>
</dbReference>
<feature type="binding site" evidence="5">
    <location>
        <position position="314"/>
    </location>
    <ligand>
        <name>FAD</name>
        <dbReference type="ChEBI" id="CHEBI:57692"/>
    </ligand>
</feature>
<dbReference type="PRINTS" id="PR00368">
    <property type="entry name" value="FADPNR"/>
</dbReference>
<name>A0A4Y7XB82_9GAMM</name>
<feature type="binding site" evidence="5">
    <location>
        <begin position="139"/>
        <end position="141"/>
    </location>
    <ligand>
        <name>FAD</name>
        <dbReference type="ChEBI" id="CHEBI:57692"/>
    </ligand>
</feature>
<dbReference type="Gene3D" id="3.50.50.60">
    <property type="entry name" value="FAD/NAD(P)-binding domain"/>
    <property type="match status" value="2"/>
</dbReference>
<dbReference type="Gene3D" id="3.30.390.30">
    <property type="match status" value="1"/>
</dbReference>
<dbReference type="GO" id="GO:0004148">
    <property type="term" value="F:dihydrolipoyl dehydrogenase (NADH) activity"/>
    <property type="evidence" value="ECO:0007669"/>
    <property type="project" value="UniProtKB-EC"/>
</dbReference>
<feature type="binding site" evidence="5">
    <location>
        <position position="52"/>
    </location>
    <ligand>
        <name>FAD</name>
        <dbReference type="ChEBI" id="CHEBI:57692"/>
    </ligand>
</feature>
<keyword evidence="5" id="KW-0520">NAD</keyword>
<dbReference type="Proteomes" id="UP000297834">
    <property type="component" value="Unassembled WGS sequence"/>
</dbReference>
<dbReference type="AlphaFoldDB" id="A0A4Y7XB82"/>
<dbReference type="SUPFAM" id="SSF55424">
    <property type="entry name" value="FAD/NAD-linked reductases, dimerisation (C-terminal) domain"/>
    <property type="match status" value="1"/>
</dbReference>
<proteinExistence type="inferred from homology"/>
<protein>
    <submittedName>
        <fullName evidence="9">Dihydrolipoyl dehydrogenase</fullName>
        <ecNumber evidence="9">1.8.1.4</ecNumber>
    </submittedName>
</protein>
<dbReference type="InterPro" id="IPR023753">
    <property type="entry name" value="FAD/NAD-binding_dom"/>
</dbReference>
<evidence type="ECO:0000256" key="4">
    <source>
        <dbReference type="PIRSR" id="PIRSR000350-2"/>
    </source>
</evidence>
<evidence type="ECO:0000256" key="2">
    <source>
        <dbReference type="ARBA" id="ARBA00022630"/>
    </source>
</evidence>
<keyword evidence="10" id="KW-1185">Reference proteome</keyword>
<evidence type="ECO:0000256" key="1">
    <source>
        <dbReference type="ARBA" id="ARBA00007532"/>
    </source>
</evidence>
<dbReference type="GO" id="GO:0003955">
    <property type="term" value="F:NAD(P)H dehydrogenase (quinone) activity"/>
    <property type="evidence" value="ECO:0007669"/>
    <property type="project" value="TreeGrafter"/>
</dbReference>
<organism evidence="9 10">
    <name type="scientific">Alkanindiges illinoisensis</name>
    <dbReference type="NCBI Taxonomy" id="197183"/>
    <lineage>
        <taxon>Bacteria</taxon>
        <taxon>Pseudomonadati</taxon>
        <taxon>Pseudomonadota</taxon>
        <taxon>Gammaproteobacteria</taxon>
        <taxon>Moraxellales</taxon>
        <taxon>Moraxellaceae</taxon>
        <taxon>Alkanindiges</taxon>
    </lineage>
</organism>
<reference evidence="9 10" key="1">
    <citation type="submission" date="2019-03" db="EMBL/GenBank/DDBJ databases">
        <title>Alkanindiges illinoisensis: a potential pathogenic isolated from ascites of a gastric cancer patient with abdominal metastasis.</title>
        <authorList>
            <person name="Hu X."/>
            <person name="Yang B."/>
            <person name="Yan X."/>
            <person name="Lin L."/>
            <person name="Zhao H."/>
            <person name="Zhou F."/>
            <person name="Su B."/>
            <person name="Chen J."/>
            <person name="Rui Y."/>
            <person name="Wang Q."/>
            <person name="Zheng L."/>
        </authorList>
    </citation>
    <scope>NUCLEOTIDE SEQUENCE [LARGE SCALE GENOMIC DNA]</scope>
    <source>
        <strain evidence="9 10">NFYY 23406</strain>
    </source>
</reference>
<feature type="active site" description="Proton acceptor" evidence="4">
    <location>
        <position position="448"/>
    </location>
</feature>
<evidence type="ECO:0000256" key="6">
    <source>
        <dbReference type="PIRSR" id="PIRSR000350-4"/>
    </source>
</evidence>
<dbReference type="InterPro" id="IPR036188">
    <property type="entry name" value="FAD/NAD-bd_sf"/>
</dbReference>
<keyword evidence="9" id="KW-0560">Oxidoreductase</keyword>
<evidence type="ECO:0000259" key="8">
    <source>
        <dbReference type="Pfam" id="PF07992"/>
    </source>
</evidence>
<dbReference type="SUPFAM" id="SSF51905">
    <property type="entry name" value="FAD/NAD(P)-binding domain"/>
    <property type="match status" value="1"/>
</dbReference>
<keyword evidence="3 5" id="KW-0274">FAD</keyword>
<dbReference type="InterPro" id="IPR004099">
    <property type="entry name" value="Pyr_nucl-diS_OxRdtase_dimer"/>
</dbReference>
<dbReference type="RefSeq" id="WP_134244723.1">
    <property type="nucleotide sequence ID" value="NZ_SNTY01000036.1"/>
</dbReference>
<dbReference type="InterPro" id="IPR001100">
    <property type="entry name" value="Pyr_nuc-diS_OxRdtase"/>
</dbReference>
<evidence type="ECO:0000313" key="9">
    <source>
        <dbReference type="EMBL" id="TEU25573.1"/>
    </source>
</evidence>
<dbReference type="PANTHER" id="PTHR43014:SF4">
    <property type="entry name" value="PYRIDINE NUCLEOTIDE-DISULFIDE OXIDOREDUCTASE RCLA-RELATED"/>
    <property type="match status" value="1"/>
</dbReference>
<evidence type="ECO:0000313" key="10">
    <source>
        <dbReference type="Proteomes" id="UP000297834"/>
    </source>
</evidence>
<gene>
    <name evidence="9" type="ORF">E2B99_09420</name>
</gene>
<dbReference type="OrthoDB" id="9800167at2"/>
<evidence type="ECO:0000256" key="5">
    <source>
        <dbReference type="PIRSR" id="PIRSR000350-3"/>
    </source>
</evidence>
<feature type="binding site" evidence="5">
    <location>
        <begin position="177"/>
        <end position="184"/>
    </location>
    <ligand>
        <name>NAD(+)</name>
        <dbReference type="ChEBI" id="CHEBI:57540"/>
    </ligand>
</feature>
<keyword evidence="5" id="KW-0547">Nucleotide-binding</keyword>
<dbReference type="PRINTS" id="PR00411">
    <property type="entry name" value="PNDRDTASEI"/>
</dbReference>
<dbReference type="PANTHER" id="PTHR43014">
    <property type="entry name" value="MERCURIC REDUCTASE"/>
    <property type="match status" value="1"/>
</dbReference>
<dbReference type="Pfam" id="PF07992">
    <property type="entry name" value="Pyr_redox_2"/>
    <property type="match status" value="1"/>
</dbReference>
<feature type="disulfide bond" description="Redox-active" evidence="6">
    <location>
        <begin position="43"/>
        <end position="48"/>
    </location>
</feature>
<keyword evidence="2" id="KW-0285">Flavoprotein</keyword>
<dbReference type="EMBL" id="SNTY01000036">
    <property type="protein sequence ID" value="TEU25573.1"/>
    <property type="molecule type" value="Genomic_DNA"/>
</dbReference>
<dbReference type="PIRSF" id="PIRSF000350">
    <property type="entry name" value="Mercury_reductase_MerA"/>
    <property type="match status" value="1"/>
</dbReference>
<feature type="binding site" evidence="5">
    <location>
        <position position="272"/>
    </location>
    <ligand>
        <name>NAD(+)</name>
        <dbReference type="ChEBI" id="CHEBI:57540"/>
    </ligand>
</feature>
<feature type="domain" description="Pyridine nucleotide-disulphide oxidoreductase dimerisation" evidence="7">
    <location>
        <begin position="352"/>
        <end position="458"/>
    </location>
</feature>
<dbReference type="NCBIfam" id="NF004939">
    <property type="entry name" value="PRK06292.1-1"/>
    <property type="match status" value="1"/>
</dbReference>
<sequence>MSQHSYDVVIIGSGTAGQSAYNQVVKHTSNVLVVNAGPWDTTCARVGCMPSKLLIEAAKYAQASQHASEFGIHNQTRIDAKAVMQRVQHLRDYFTGHAQAVVDQWPAEHKRQGKAHFIDATTFKVGEDTISTKASIIATGSIPRVDPQWQQALKHKLLTSDTIFNLPALPKSIIVVGSGAIGIELAQALARLGVEVTLMGKGNDIGGLSNPDLRKLATALLTRELNYIDNSSIEQVYLEADQVVLHYHRSLPGQHNQHSGQVKAEYLLAAIGRESNINTLGLDNIDTKYQGIKGAIQHPLTMQLDDLPIFIAGDVSTTQALQHEAANAGRVAGINAAHYPEIQPFEPYTGLSIVFSQPQMATAGQSHQALTRANTPFACAEVSYRTQGRATIQDKNEGAIQLYGCPQSHKLLGAELLVHEAEHLAHLLAWSIQQGLTIEQLLAMPFYHPVLEEGLRTALVRLRAQLPELAP</sequence>
<dbReference type="InterPro" id="IPR016156">
    <property type="entry name" value="FAD/NAD-linked_Rdtase_dimer_sf"/>
</dbReference>
<dbReference type="Pfam" id="PF02852">
    <property type="entry name" value="Pyr_redox_dim"/>
    <property type="match status" value="1"/>
</dbReference>
<comment type="caution">
    <text evidence="9">The sequence shown here is derived from an EMBL/GenBank/DDBJ whole genome shotgun (WGS) entry which is preliminary data.</text>
</comment>
<feature type="domain" description="FAD/NAD(P)-binding" evidence="8">
    <location>
        <begin position="6"/>
        <end position="328"/>
    </location>
</feature>
<comment type="cofactor">
    <cofactor evidence="5">
        <name>FAD</name>
        <dbReference type="ChEBI" id="CHEBI:57692"/>
    </cofactor>
    <text evidence="5">Binds 1 FAD per subunit.</text>
</comment>
<comment type="similarity">
    <text evidence="1">Belongs to the class-I pyridine nucleotide-disulfide oxidoreductase family.</text>
</comment>